<organism evidence="1 2">
    <name type="scientific">Rhizopogon vinicolor AM-OR11-026</name>
    <dbReference type="NCBI Taxonomy" id="1314800"/>
    <lineage>
        <taxon>Eukaryota</taxon>
        <taxon>Fungi</taxon>
        <taxon>Dikarya</taxon>
        <taxon>Basidiomycota</taxon>
        <taxon>Agaricomycotina</taxon>
        <taxon>Agaricomycetes</taxon>
        <taxon>Agaricomycetidae</taxon>
        <taxon>Boletales</taxon>
        <taxon>Suillineae</taxon>
        <taxon>Rhizopogonaceae</taxon>
        <taxon>Rhizopogon</taxon>
    </lineage>
</organism>
<dbReference type="Proteomes" id="UP000092154">
    <property type="component" value="Unassembled WGS sequence"/>
</dbReference>
<keyword evidence="2" id="KW-1185">Reference proteome</keyword>
<name>A0A1B7N0X3_9AGAM</name>
<dbReference type="OrthoDB" id="2340858at2759"/>
<protein>
    <submittedName>
        <fullName evidence="1">Uncharacterized protein</fullName>
    </submittedName>
</protein>
<sequence length="319" mass="36510">MQLGWDPIALLYALESNSNTTPQLDQDNAGNKALSLRSAAKHEDNKQWPPGVRITDTNVQEEGVWILADRIVSSDPSVAMEAVDNLLNSIDTRDAGETCITILCHNWQGHCEPALEDFVLCSLDEAYGEQHIPPLIYTYYTQEQLLVLAKNYSYILLSPYHGLVHPGIDAIAFDAMNSTVWLIQVMYKSPRLISPKGLFLLTAVRGSAYEPSPLRPWKLIIATRRQPTPCPFKLSESRENQHYYFQFWNPRIKSYFMHLRDTDRDLNPSNSPYEQWGFPYKAARLGVQLGLNVRTRGWRNIGVRSREHQGYQELSYSHI</sequence>
<accession>A0A1B7N0X3</accession>
<dbReference type="EMBL" id="KV448294">
    <property type="protein sequence ID" value="OAX38461.1"/>
    <property type="molecule type" value="Genomic_DNA"/>
</dbReference>
<proteinExistence type="predicted"/>
<dbReference type="AlphaFoldDB" id="A0A1B7N0X3"/>
<reference evidence="1 2" key="1">
    <citation type="submission" date="2016-06" db="EMBL/GenBank/DDBJ databases">
        <title>Comparative genomics of the ectomycorrhizal sister species Rhizopogon vinicolor and Rhizopogon vesiculosus (Basidiomycota: Boletales) reveals a divergence of the mating type B locus.</title>
        <authorList>
            <consortium name="DOE Joint Genome Institute"/>
            <person name="Mujic A.B."/>
            <person name="Kuo A."/>
            <person name="Tritt A."/>
            <person name="Lipzen A."/>
            <person name="Chen C."/>
            <person name="Johnson J."/>
            <person name="Sharma A."/>
            <person name="Barry K."/>
            <person name="Grigoriev I.V."/>
            <person name="Spatafora J.W."/>
        </authorList>
    </citation>
    <scope>NUCLEOTIDE SEQUENCE [LARGE SCALE GENOMIC DNA]</scope>
    <source>
        <strain evidence="1 2">AM-OR11-026</strain>
    </source>
</reference>
<dbReference type="InParanoid" id="A0A1B7N0X3"/>
<evidence type="ECO:0000313" key="1">
    <source>
        <dbReference type="EMBL" id="OAX38461.1"/>
    </source>
</evidence>
<gene>
    <name evidence="1" type="ORF">K503DRAFT_856682</name>
</gene>
<evidence type="ECO:0000313" key="2">
    <source>
        <dbReference type="Proteomes" id="UP000092154"/>
    </source>
</evidence>